<comment type="caution">
    <text evidence="1">Lacks conserved residue(s) required for the propagation of feature annotation.</text>
</comment>
<comment type="function">
    <text evidence="1">Involved in the lipid remodeling steps of GPI-anchor maturation.</text>
</comment>
<protein>
    <recommendedName>
        <fullName evidence="1">Post-GPI attachment to proteins factor 3</fullName>
    </recommendedName>
</protein>
<organism evidence="2">
    <name type="scientific">Schistosoma mansoni</name>
    <name type="common">Blood fluke</name>
    <dbReference type="NCBI Taxonomy" id="6183"/>
    <lineage>
        <taxon>Eukaryota</taxon>
        <taxon>Metazoa</taxon>
        <taxon>Spiralia</taxon>
        <taxon>Lophotrochozoa</taxon>
        <taxon>Platyhelminthes</taxon>
        <taxon>Trematoda</taxon>
        <taxon>Digenea</taxon>
        <taxon>Strigeidida</taxon>
        <taxon>Schistosomatoidea</taxon>
        <taxon>Schistosomatidae</taxon>
        <taxon>Schistosoma</taxon>
    </lineage>
</organism>
<gene>
    <name evidence="2" type="ORF">c7027_g2_i1</name>
</gene>
<dbReference type="AlphaFoldDB" id="A0A146MJ08"/>
<keyword evidence="1" id="KW-0812">Transmembrane</keyword>
<dbReference type="Pfam" id="PF04080">
    <property type="entry name" value="Per1"/>
    <property type="match status" value="1"/>
</dbReference>
<reference evidence="2" key="1">
    <citation type="journal article" date="2015" name="PLoS Negl. Trop. Dis.">
        <title>Schistosoma mansoni Egg, Adult Male and Female Comparative Gene Expression Analysis and Identification of Novel Genes by RNA-Seq.</title>
        <authorList>
            <person name="Anderson L."/>
            <person name="Amaral M.S."/>
            <person name="Beckedorff F."/>
            <person name="Silva L.F."/>
            <person name="Dazzani B."/>
            <person name="Oliveira K.C."/>
            <person name="Almeida G.T."/>
            <person name="Gomes M.R."/>
            <person name="Pires D.S."/>
            <person name="Setubal J.C."/>
            <person name="DeMarco R."/>
            <person name="Verjovski-Almeida S."/>
        </authorList>
    </citation>
    <scope>NUCLEOTIDE SEQUENCE</scope>
    <source>
        <strain evidence="2">BH</strain>
    </source>
</reference>
<comment type="similarity">
    <text evidence="1">Belongs to the PGAP3 family.</text>
</comment>
<proteinExistence type="inferred from homology"/>
<accession>A0A146MJ08</accession>
<evidence type="ECO:0000256" key="1">
    <source>
        <dbReference type="RuleBase" id="RU365066"/>
    </source>
</evidence>
<dbReference type="GO" id="GO:0006506">
    <property type="term" value="P:GPI anchor biosynthetic process"/>
    <property type="evidence" value="ECO:0007669"/>
    <property type="project" value="UniProtKB-KW"/>
</dbReference>
<keyword evidence="1" id="KW-1133">Transmembrane helix</keyword>
<dbReference type="EMBL" id="GDQY01000095">
    <property type="protein sequence ID" value="JAQ18716.1"/>
    <property type="molecule type" value="Transcribed_RNA"/>
</dbReference>
<comment type="subcellular location">
    <subcellularLocation>
        <location evidence="1">Golgi apparatus membrane</location>
        <topology evidence="1">Multi-pass membrane protein</topology>
    </subcellularLocation>
</comment>
<keyword evidence="1" id="KW-0333">Golgi apparatus</keyword>
<name>A0A146MJ08_SCHMA</name>
<sequence>MVFMLLELCDFVPIGWIFDSHALWHASSLLIIIPWYNLLLVIVFIYWDKLLQK</sequence>
<keyword evidence="1" id="KW-0337">GPI-anchor biosynthesis</keyword>
<dbReference type="GO" id="GO:0000139">
    <property type="term" value="C:Golgi membrane"/>
    <property type="evidence" value="ECO:0007669"/>
    <property type="project" value="UniProtKB-SubCell"/>
</dbReference>
<evidence type="ECO:0000313" key="2">
    <source>
        <dbReference type="EMBL" id="JAQ18716.1"/>
    </source>
</evidence>
<feature type="transmembrane region" description="Helical" evidence="1">
    <location>
        <begin position="22"/>
        <end position="47"/>
    </location>
</feature>
<keyword evidence="1" id="KW-0472">Membrane</keyword>
<dbReference type="InterPro" id="IPR007217">
    <property type="entry name" value="Per1-like"/>
</dbReference>